<proteinExistence type="predicted"/>
<organism evidence="1">
    <name type="scientific">Cucumis melo</name>
    <name type="common">Muskmelon</name>
    <dbReference type="NCBI Taxonomy" id="3656"/>
    <lineage>
        <taxon>Eukaryota</taxon>
        <taxon>Viridiplantae</taxon>
        <taxon>Streptophyta</taxon>
        <taxon>Embryophyta</taxon>
        <taxon>Tracheophyta</taxon>
        <taxon>Spermatophyta</taxon>
        <taxon>Magnoliopsida</taxon>
        <taxon>eudicotyledons</taxon>
        <taxon>Gunneridae</taxon>
        <taxon>Pentapetalae</taxon>
        <taxon>rosids</taxon>
        <taxon>fabids</taxon>
        <taxon>Cucurbitales</taxon>
        <taxon>Cucurbitaceae</taxon>
        <taxon>Benincaseae</taxon>
        <taxon>Cucumis</taxon>
    </lineage>
</organism>
<dbReference type="AlphaFoldDB" id="A0A9I9EJJ5"/>
<reference evidence="1" key="1">
    <citation type="submission" date="2023-03" db="UniProtKB">
        <authorList>
            <consortium name="EnsemblPlants"/>
        </authorList>
    </citation>
    <scope>IDENTIFICATION</scope>
</reference>
<dbReference type="Gramene" id="MELO3C034733.2.1">
    <property type="protein sequence ID" value="MELO3C034733.2.1"/>
    <property type="gene ID" value="MELO3C034733.2"/>
</dbReference>
<protein>
    <submittedName>
        <fullName evidence="1">Uncharacterized protein</fullName>
    </submittedName>
</protein>
<evidence type="ECO:0000313" key="1">
    <source>
        <dbReference type="EnsemblPlants" id="MELO3C034733.2.1"/>
    </source>
</evidence>
<dbReference type="EnsemblPlants" id="MELO3C034733.2.1">
    <property type="protein sequence ID" value="MELO3C034733.2.1"/>
    <property type="gene ID" value="MELO3C034733.2"/>
</dbReference>
<accession>A0A9I9EJJ5</accession>
<name>A0A9I9EJJ5_CUCME</name>
<sequence>MDLLLSHLQEKMLHLKQLCKRTFRILDLAFIIGINKPDCIVWQHIFDTHLVTPNNKKAEWTDTTTHLNIWTEKIWNTISTQLLVISNKN</sequence>